<protein>
    <submittedName>
        <fullName evidence="2">Uncharacterized protein</fullName>
    </submittedName>
</protein>
<comment type="caution">
    <text evidence="2">The sequence shown here is derived from an EMBL/GenBank/DDBJ whole genome shotgun (WGS) entry which is preliminary data.</text>
</comment>
<dbReference type="EMBL" id="JABEBT010000092">
    <property type="protein sequence ID" value="KAF7632834.1"/>
    <property type="molecule type" value="Genomic_DNA"/>
</dbReference>
<feature type="region of interest" description="Disordered" evidence="1">
    <location>
        <begin position="290"/>
        <end position="322"/>
    </location>
</feature>
<evidence type="ECO:0000313" key="2">
    <source>
        <dbReference type="EMBL" id="KAF7632834.1"/>
    </source>
</evidence>
<name>A0A8S9ZHQ9_9BILA</name>
<evidence type="ECO:0000256" key="1">
    <source>
        <dbReference type="SAM" id="MobiDB-lite"/>
    </source>
</evidence>
<evidence type="ECO:0000313" key="3">
    <source>
        <dbReference type="Proteomes" id="UP000605970"/>
    </source>
</evidence>
<dbReference type="Proteomes" id="UP000605970">
    <property type="component" value="Unassembled WGS sequence"/>
</dbReference>
<organism evidence="2 3">
    <name type="scientific">Meloidogyne graminicola</name>
    <dbReference type="NCBI Taxonomy" id="189291"/>
    <lineage>
        <taxon>Eukaryota</taxon>
        <taxon>Metazoa</taxon>
        <taxon>Ecdysozoa</taxon>
        <taxon>Nematoda</taxon>
        <taxon>Chromadorea</taxon>
        <taxon>Rhabditida</taxon>
        <taxon>Tylenchina</taxon>
        <taxon>Tylenchomorpha</taxon>
        <taxon>Tylenchoidea</taxon>
        <taxon>Meloidogynidae</taxon>
        <taxon>Meloidogyninae</taxon>
        <taxon>Meloidogyne</taxon>
    </lineage>
</organism>
<accession>A0A8S9ZHQ9</accession>
<dbReference type="AlphaFoldDB" id="A0A8S9ZHQ9"/>
<reference evidence="2" key="1">
    <citation type="journal article" date="2020" name="Ecol. Evol.">
        <title>Genome structure and content of the rice root-knot nematode (Meloidogyne graminicola).</title>
        <authorList>
            <person name="Phan N.T."/>
            <person name="Danchin E.G.J."/>
            <person name="Klopp C."/>
            <person name="Perfus-Barbeoch L."/>
            <person name="Kozlowski D.K."/>
            <person name="Koutsovoulos G.D."/>
            <person name="Lopez-Roques C."/>
            <person name="Bouchez O."/>
            <person name="Zahm M."/>
            <person name="Besnard G."/>
            <person name="Bellafiore S."/>
        </authorList>
    </citation>
    <scope>NUCLEOTIDE SEQUENCE</scope>
    <source>
        <strain evidence="2">VN-18</strain>
    </source>
</reference>
<sequence length="448" mass="51394">MTFHPENSFISPYFVPKIYCLQLLFERISSPWESNFEGIKFIYVRFLPSTNCSTSFNPQRQIRVGSGHLFFIRENNQGEGPGENLNCTDKKMRKSLKKIRSFVCPLKQDNNDLNNLILEAHFLLNIVEIQRKICEENLIKDNKKIEKGAQTDSKNLIERGIQTTKELLLENSTTKEIPQKIIIQNNKQIQKDKKLIKLLLILLLKTKNEQKIKNNQQQKQSTKSTITECSLPPYSDQLFNRLTKDNQIQIEHFRAQIGYLSSVHRTLVVQQDKKIKKENIKKLIKTTRKEQKIEHEKSPISSGLQSIATTSPKENEKNTINELNLTKISRNKDELILFNKEPKKDTNEIISNKTTKIYLKSPSIKQNIKEKENNKTSTKSSSSSSTKSDENSVNSIIKDKNSVISSQLSSVKNSTSTTKSTSSTSKTQKSSESTENEITSSDNEEKTF</sequence>
<feature type="region of interest" description="Disordered" evidence="1">
    <location>
        <begin position="365"/>
        <end position="448"/>
    </location>
</feature>
<dbReference type="OrthoDB" id="5905881at2759"/>
<proteinExistence type="predicted"/>
<feature type="compositionally biased region" description="Low complexity" evidence="1">
    <location>
        <begin position="375"/>
        <end position="386"/>
    </location>
</feature>
<feature type="compositionally biased region" description="Low complexity" evidence="1">
    <location>
        <begin position="409"/>
        <end position="441"/>
    </location>
</feature>
<feature type="compositionally biased region" description="Polar residues" evidence="1">
    <location>
        <begin position="299"/>
        <end position="312"/>
    </location>
</feature>
<gene>
    <name evidence="2" type="ORF">Mgra_00007766</name>
</gene>
<keyword evidence="3" id="KW-1185">Reference proteome</keyword>